<dbReference type="Proteomes" id="UP000177171">
    <property type="component" value="Unassembled WGS sequence"/>
</dbReference>
<gene>
    <name evidence="1" type="ORF">A3G49_01165</name>
</gene>
<comment type="caution">
    <text evidence="1">The sequence shown here is derived from an EMBL/GenBank/DDBJ whole genome shotgun (WGS) entry which is preliminary data.</text>
</comment>
<dbReference type="AlphaFoldDB" id="A0A1G2LMI2"/>
<name>A0A1G2LMI2_9BACT</name>
<proteinExistence type="predicted"/>
<protein>
    <submittedName>
        <fullName evidence="1">Uncharacterized protein</fullName>
    </submittedName>
</protein>
<dbReference type="EMBL" id="MHQY01000043">
    <property type="protein sequence ID" value="OHA12734.1"/>
    <property type="molecule type" value="Genomic_DNA"/>
</dbReference>
<reference evidence="1 2" key="1">
    <citation type="journal article" date="2016" name="Nat. Commun.">
        <title>Thousands of microbial genomes shed light on interconnected biogeochemical processes in an aquifer system.</title>
        <authorList>
            <person name="Anantharaman K."/>
            <person name="Brown C.T."/>
            <person name="Hug L.A."/>
            <person name="Sharon I."/>
            <person name="Castelle C.J."/>
            <person name="Probst A.J."/>
            <person name="Thomas B.C."/>
            <person name="Singh A."/>
            <person name="Wilkins M.J."/>
            <person name="Karaoz U."/>
            <person name="Brodie E.L."/>
            <person name="Williams K.H."/>
            <person name="Hubbard S.S."/>
            <person name="Banfield J.F."/>
        </authorList>
    </citation>
    <scope>NUCLEOTIDE SEQUENCE [LARGE SCALE GENOMIC DNA]</scope>
</reference>
<evidence type="ECO:0000313" key="2">
    <source>
        <dbReference type="Proteomes" id="UP000177171"/>
    </source>
</evidence>
<evidence type="ECO:0000313" key="1">
    <source>
        <dbReference type="EMBL" id="OHA12734.1"/>
    </source>
</evidence>
<sequence>MIRHKVRSKILELCSESEYGSWEFWSTKKNKTKAEGRLIIRVISELVKEKKIYPIEYESVADQTYKPVRLDILRLKNEIKRSMKPYNVDPLKFYWFLATEEGKKEDFWLRAKMRTEYGKDQ</sequence>
<accession>A0A1G2LMI2</accession>
<organism evidence="1 2">
    <name type="scientific">Candidatus Sungbacteria bacterium RIFCSPLOWO2_12_FULL_41_11</name>
    <dbReference type="NCBI Taxonomy" id="1802286"/>
    <lineage>
        <taxon>Bacteria</taxon>
        <taxon>Candidatus Sungiibacteriota</taxon>
    </lineage>
</organism>